<dbReference type="GO" id="GO:0008270">
    <property type="term" value="F:zinc ion binding"/>
    <property type="evidence" value="ECO:0007669"/>
    <property type="project" value="UniProtKB-UniRule"/>
</dbReference>
<dbReference type="GO" id="GO:0071596">
    <property type="term" value="P:ubiquitin-dependent protein catabolic process via the N-end rule pathway"/>
    <property type="evidence" value="ECO:0007669"/>
    <property type="project" value="UniProtKB-UniRule"/>
</dbReference>
<keyword evidence="4" id="KW-1185">Reference proteome</keyword>
<proteinExistence type="inferred from homology"/>
<keyword evidence="1" id="KW-0833">Ubl conjugation pathway</keyword>
<keyword evidence="1" id="KW-0808">Transferase</keyword>
<protein>
    <recommendedName>
        <fullName evidence="1">E3 ubiquitin-protein ligase</fullName>
        <ecNumber evidence="1">2.3.2.27</ecNumber>
    </recommendedName>
</protein>
<comment type="function">
    <text evidence="1">Ubiquitin ligase protein which is a component of the N-end rule pathway. Recognizes and binds to proteins bearing specific N-terminal residues that are destabilizing according to the N-end rule, leading to their ubiquitination and subsequent degradation.</text>
</comment>
<dbReference type="EMBL" id="CAUOFW020009279">
    <property type="protein sequence ID" value="CAK9185302.1"/>
    <property type="molecule type" value="Genomic_DNA"/>
</dbReference>
<dbReference type="PANTHER" id="PTHR21497:SF53">
    <property type="entry name" value="E3 UBIQUITIN-PROTEIN LIGASE PRT6"/>
    <property type="match status" value="1"/>
</dbReference>
<dbReference type="GO" id="GO:0061630">
    <property type="term" value="F:ubiquitin protein ligase activity"/>
    <property type="evidence" value="ECO:0007669"/>
    <property type="project" value="UniProtKB-UniRule"/>
</dbReference>
<dbReference type="PANTHER" id="PTHR21497">
    <property type="entry name" value="UBIQUITIN LIGASE E3 ALPHA-RELATED"/>
    <property type="match status" value="1"/>
</dbReference>
<dbReference type="GO" id="GO:0016567">
    <property type="term" value="P:protein ubiquitination"/>
    <property type="evidence" value="ECO:0007669"/>
    <property type="project" value="UniProtKB-UniRule"/>
</dbReference>
<comment type="similarity">
    <text evidence="1">Belongs to the E3 ubiquitin-protein ligase UBR1-like family.</text>
</comment>
<dbReference type="CDD" id="cd16482">
    <property type="entry name" value="RING-H2_UBR1-like"/>
    <property type="match status" value="1"/>
</dbReference>
<feature type="domain" description="E3 ubiquitin-protein ligase UBR-like C-terminal" evidence="2">
    <location>
        <begin position="423"/>
        <end position="876"/>
    </location>
</feature>
<evidence type="ECO:0000313" key="4">
    <source>
        <dbReference type="Proteomes" id="UP001642360"/>
    </source>
</evidence>
<evidence type="ECO:0000256" key="1">
    <source>
        <dbReference type="RuleBase" id="RU366018"/>
    </source>
</evidence>
<dbReference type="InterPro" id="IPR039164">
    <property type="entry name" value="UBR1-like"/>
</dbReference>
<dbReference type="InterPro" id="IPR044046">
    <property type="entry name" value="E3_ligase_UBR-like_C"/>
</dbReference>
<organism evidence="3 4">
    <name type="scientific">Ilex paraguariensis</name>
    <name type="common">yerba mate</name>
    <dbReference type="NCBI Taxonomy" id="185542"/>
    <lineage>
        <taxon>Eukaryota</taxon>
        <taxon>Viridiplantae</taxon>
        <taxon>Streptophyta</taxon>
        <taxon>Embryophyta</taxon>
        <taxon>Tracheophyta</taxon>
        <taxon>Spermatophyta</taxon>
        <taxon>Magnoliopsida</taxon>
        <taxon>eudicotyledons</taxon>
        <taxon>Gunneridae</taxon>
        <taxon>Pentapetalae</taxon>
        <taxon>asterids</taxon>
        <taxon>campanulids</taxon>
        <taxon>Aquifoliales</taxon>
        <taxon>Aquifoliaceae</taxon>
        <taxon>Ilex</taxon>
    </lineage>
</organism>
<name>A0ABC8UX84_9AQUA</name>
<dbReference type="EC" id="2.3.2.27" evidence="1"/>
<dbReference type="Proteomes" id="UP001642360">
    <property type="component" value="Unassembled WGS sequence"/>
</dbReference>
<keyword evidence="1" id="KW-0862">Zinc</keyword>
<evidence type="ECO:0000313" key="3">
    <source>
        <dbReference type="EMBL" id="CAK9185302.1"/>
    </source>
</evidence>
<accession>A0ABC8UX84</accession>
<evidence type="ECO:0000259" key="2">
    <source>
        <dbReference type="Pfam" id="PF18995"/>
    </source>
</evidence>
<reference evidence="3 4" key="1">
    <citation type="submission" date="2024-02" db="EMBL/GenBank/DDBJ databases">
        <authorList>
            <person name="Vignale AGUSTIN F."/>
            <person name="Sosa J E."/>
            <person name="Modenutti C."/>
        </authorList>
    </citation>
    <scope>NUCLEOTIDE SEQUENCE [LARGE SCALE GENOMIC DNA]</scope>
</reference>
<comment type="catalytic activity">
    <reaction evidence="1">
        <text>S-ubiquitinyl-[E2 ubiquitin-conjugating enzyme]-L-cysteine + [acceptor protein]-L-lysine = [E2 ubiquitin-conjugating enzyme]-L-cysteine + N(6)-ubiquitinyl-[acceptor protein]-L-lysine.</text>
        <dbReference type="EC" id="2.3.2.27"/>
    </reaction>
</comment>
<gene>
    <name evidence="3" type="ORF">ILEXP_LOCUS55697</name>
</gene>
<dbReference type="Pfam" id="PF18995">
    <property type="entry name" value="PRT6_C"/>
    <property type="match status" value="1"/>
</dbReference>
<comment type="caution">
    <text evidence="3">The sequence shown here is derived from an EMBL/GenBank/DDBJ whole genome shotgun (WGS) entry which is preliminary data.</text>
</comment>
<keyword evidence="1" id="KW-0863">Zinc-finger</keyword>
<comment type="pathway">
    <text evidence="1">Protein modification; protein ubiquitination.</text>
</comment>
<sequence length="898" mass="100127">MRAQQSKFLASINSSADDELNISKFGQEVCPPDVGHDSEESAKVICSLCRDPNSKDPVCFLILLQKSRLLSFVDKGPPSWEQVRQSGKDPIFMSTDTMNVSFQRSTVSRSSEMISSSQLMHLIQNAVNEFASNGSPREVDAFLEFVKTRFPSVRNIQIPCTSNDTMEKTASSLEAMEERMYSLIRGEMHDTLSCSDFAKNNEKFSTAGGAPTSGDADSLFLGKYIAALSKEMLDNPSASESAHARGDKAQLESTVPLPAYDGFRPPDCDGIYVSSCGHAVHQGCLDRYLLSLKERFSRRIVFEGGHIVDPDQGEFLCPVCRGFANCVLPALPGDSKRGCKLPISTVGPSDAAGSLTSSNRIVGSLHLQQALSLLQCAADVAGRKEILKALPMQRNGRIRPHLEYVFRILHGMYFPGKDKIPGSGRLNCSLILWDTLKYSLISMEIAARSGRISLTPYNAIGTLYKELNSSSGFILSLWLKVVQSMRSKTSLSLILRLRSIQLFVESICFGVSQTCKARGNMLCILANTEVEVQYPDIQFWRRASGPVLAHDAFSSLMWILFCLPCPFLSCEETFISLVHIFYVVSITQAIITYFQKHQGNITEMGYHDCLITDIWRNMGEYRVAQMYFDSNYIDPSGDIKDIIRQLSLPYLRRCALLWKLINSSTSAPFSGGSHVSDISSHATLERMEFAVGILEELAEVEELEKMFEIPPLDIVLNDELLRSLVVKWLNHFSKEFEGGKLQRVLHSTPAVPFKLMLLPHLYQDLLQRYIKQHCSNCGVVLEEPALCLLCGKLCSPSWKTCCRESSCQTHAMACGAGTGVFLLIRKTTILLQRSARQAPWPSPYLDAFGEEDIEMNRGKPLYLNEERYASLNHMVASHGLDRSSKVLRQTTIGSFFML</sequence>
<keyword evidence="1" id="KW-0479">Metal-binding</keyword>
<dbReference type="AlphaFoldDB" id="A0ABC8UX84"/>